<dbReference type="AlphaFoldDB" id="R1F145"/>
<evidence type="ECO:0000256" key="4">
    <source>
        <dbReference type="ARBA" id="ARBA00009667"/>
    </source>
</evidence>
<evidence type="ECO:0000256" key="6">
    <source>
        <dbReference type="ARBA" id="ARBA00022605"/>
    </source>
</evidence>
<accession>R1F145</accession>
<evidence type="ECO:0000256" key="11">
    <source>
        <dbReference type="RuleBase" id="RU003658"/>
    </source>
</evidence>
<feature type="active site" description="Proton donor" evidence="9">
    <location>
        <position position="122"/>
    </location>
</feature>
<dbReference type="GO" id="GO:0000162">
    <property type="term" value="P:L-tryptophan biosynthetic process"/>
    <property type="evidence" value="ECO:0007669"/>
    <property type="project" value="TreeGrafter"/>
</dbReference>
<dbReference type="InterPro" id="IPR023016">
    <property type="entry name" value="HisA/PriA"/>
</dbReference>
<comment type="pathway">
    <text evidence="3 9 11">Amino-acid biosynthesis; L-histidine biosynthesis; L-histidine from 5-phospho-alpha-D-ribose 1-diphosphate: step 4/9.</text>
</comment>
<reference evidence="12 13" key="1">
    <citation type="journal article" date="2013" name="Genome Announc.">
        <title>Draft Genome Sequence of Aeromonas molluscorum Strain 848TT, Isolated from Bivalve Molluscs.</title>
        <authorList>
            <person name="Spataro N."/>
            <person name="Farfan M."/>
            <person name="Albarral V."/>
            <person name="Sanglas A."/>
            <person name="Loren J.G."/>
            <person name="Fuste M.C."/>
            <person name="Bosch E."/>
        </authorList>
    </citation>
    <scope>NUCLEOTIDE SEQUENCE [LARGE SCALE GENOMIC DNA]</scope>
    <source>
        <strain evidence="12 13">848</strain>
    </source>
</reference>
<keyword evidence="5 9" id="KW-0963">Cytoplasm</keyword>
<evidence type="ECO:0000256" key="7">
    <source>
        <dbReference type="ARBA" id="ARBA00023102"/>
    </source>
</evidence>
<evidence type="ECO:0000256" key="8">
    <source>
        <dbReference type="ARBA" id="ARBA00023235"/>
    </source>
</evidence>
<evidence type="ECO:0000256" key="1">
    <source>
        <dbReference type="ARBA" id="ARBA00000901"/>
    </source>
</evidence>
<evidence type="ECO:0000256" key="10">
    <source>
        <dbReference type="RuleBase" id="RU003657"/>
    </source>
</evidence>
<dbReference type="PANTHER" id="PTHR43090:SF2">
    <property type="entry name" value="1-(5-PHOSPHORIBOSYL)-5-[(5-PHOSPHORIBOSYLAMINO)METHYLIDENEAMINO] IMIDAZOLE-4-CARBOXAMIDE ISOMERASE"/>
    <property type="match status" value="1"/>
</dbReference>
<gene>
    <name evidence="9" type="primary">hisA</name>
    <name evidence="12" type="ORF">G113_19009</name>
</gene>
<keyword evidence="6 9" id="KW-0028">Amino-acid biosynthesis</keyword>
<comment type="catalytic activity">
    <reaction evidence="1 9 11">
        <text>1-(5-phospho-beta-D-ribosyl)-5-[(5-phospho-beta-D-ribosylamino)methylideneamino]imidazole-4-carboxamide = 5-[(5-phospho-1-deoxy-D-ribulos-1-ylimino)methylamino]-1-(5-phospho-beta-D-ribosyl)imidazole-4-carboxamide</text>
        <dbReference type="Rhea" id="RHEA:15469"/>
        <dbReference type="ChEBI" id="CHEBI:58435"/>
        <dbReference type="ChEBI" id="CHEBI:58525"/>
        <dbReference type="EC" id="5.3.1.16"/>
    </reaction>
</comment>
<dbReference type="EMBL" id="AQGQ01000204">
    <property type="protein sequence ID" value="EOD53557.1"/>
    <property type="molecule type" value="Genomic_DNA"/>
</dbReference>
<comment type="caution">
    <text evidence="9">Lacks conserved residue(s) required for the propagation of feature annotation.</text>
</comment>
<evidence type="ECO:0000256" key="9">
    <source>
        <dbReference type="HAMAP-Rule" id="MF_01014"/>
    </source>
</evidence>
<proteinExistence type="inferred from homology"/>
<keyword evidence="7 9" id="KW-0368">Histidine biosynthesis</keyword>
<comment type="subcellular location">
    <subcellularLocation>
        <location evidence="2 9 11">Cytoplasm</location>
    </subcellularLocation>
</comment>
<keyword evidence="8 9" id="KW-0413">Isomerase</keyword>
<dbReference type="CDD" id="cd04732">
    <property type="entry name" value="HisA"/>
    <property type="match status" value="1"/>
</dbReference>
<organism evidence="12 13">
    <name type="scientific">Aeromonas molluscorum 848</name>
    <dbReference type="NCBI Taxonomy" id="1268236"/>
    <lineage>
        <taxon>Bacteria</taxon>
        <taxon>Pseudomonadati</taxon>
        <taxon>Pseudomonadota</taxon>
        <taxon>Gammaproteobacteria</taxon>
        <taxon>Aeromonadales</taxon>
        <taxon>Aeromonadaceae</taxon>
        <taxon>Aeromonas</taxon>
    </lineage>
</organism>
<evidence type="ECO:0000256" key="2">
    <source>
        <dbReference type="ARBA" id="ARBA00004496"/>
    </source>
</evidence>
<dbReference type="InterPro" id="IPR044524">
    <property type="entry name" value="Isoase_HisA-like"/>
</dbReference>
<sequence>MINGQVVRLYQGDYDQKTAYASAPQARFDEYVSQGAVQLHLVDLDGAKDAKARQLSLIAQLLDATDAPVQVGGGVRSEQDVADLLAAGANRVVIGSTAVKSPDLVASWMEKYGPEQIVLALDVNIDPQGNRKIAVAGWQEDSGITIEALIERFLPAGLKHVLCTDISRDGTLQGTNVALYRDLCARFPSIAFQASGGIGGLGDIEALKGSGVKGIILGRALLEGKFSVSEAINCWANQGETLSPQEGGY</sequence>
<dbReference type="Gene3D" id="3.20.20.70">
    <property type="entry name" value="Aldolase class I"/>
    <property type="match status" value="1"/>
</dbReference>
<dbReference type="PANTHER" id="PTHR43090">
    <property type="entry name" value="1-(5-PHOSPHORIBOSYL)-5-[(5-PHOSPHORIBOSYLAMINO)METHYLIDENEAMINO] IMIDAZOLE-4-CARBOXAMIDE ISOMERASE"/>
    <property type="match status" value="1"/>
</dbReference>
<evidence type="ECO:0000313" key="12">
    <source>
        <dbReference type="EMBL" id="EOD53557.1"/>
    </source>
</evidence>
<dbReference type="Proteomes" id="UP000013526">
    <property type="component" value="Unassembled WGS sequence"/>
</dbReference>
<dbReference type="UniPathway" id="UPA00031">
    <property type="reaction ID" value="UER00009"/>
</dbReference>
<dbReference type="GO" id="GO:0000105">
    <property type="term" value="P:L-histidine biosynthetic process"/>
    <property type="evidence" value="ECO:0007669"/>
    <property type="project" value="UniProtKB-UniRule"/>
</dbReference>
<dbReference type="HAMAP" id="MF_01014">
    <property type="entry name" value="HisA"/>
    <property type="match status" value="1"/>
</dbReference>
<dbReference type="GO" id="GO:0005737">
    <property type="term" value="C:cytoplasm"/>
    <property type="evidence" value="ECO:0007669"/>
    <property type="project" value="UniProtKB-SubCell"/>
</dbReference>
<evidence type="ECO:0000256" key="5">
    <source>
        <dbReference type="ARBA" id="ARBA00022490"/>
    </source>
</evidence>
<dbReference type="GO" id="GO:0003949">
    <property type="term" value="F:1-(5-phosphoribosyl)-5-[(5-phosphoribosylamino)methylideneamino]imidazole-4-carboxamide isomerase activity"/>
    <property type="evidence" value="ECO:0007669"/>
    <property type="project" value="UniProtKB-UniRule"/>
</dbReference>
<evidence type="ECO:0000313" key="13">
    <source>
        <dbReference type="Proteomes" id="UP000013526"/>
    </source>
</evidence>
<dbReference type="InterPro" id="IPR006062">
    <property type="entry name" value="His_biosynth"/>
</dbReference>
<dbReference type="SUPFAM" id="SSF51366">
    <property type="entry name" value="Ribulose-phoshate binding barrel"/>
    <property type="match status" value="1"/>
</dbReference>
<keyword evidence="13" id="KW-1185">Reference proteome</keyword>
<name>R1F145_9GAMM</name>
<dbReference type="InterPro" id="IPR013785">
    <property type="entry name" value="Aldolase_TIM"/>
</dbReference>
<comment type="caution">
    <text evidence="12">The sequence shown here is derived from an EMBL/GenBank/DDBJ whole genome shotgun (WGS) entry which is preliminary data.</text>
</comment>
<dbReference type="InterPro" id="IPR006063">
    <property type="entry name" value="HisA_bact_arch"/>
</dbReference>
<comment type="similarity">
    <text evidence="4 9 10">Belongs to the HisA/HisF family.</text>
</comment>
<protein>
    <recommendedName>
        <fullName evidence="9 11">1-(5-phosphoribosyl)-5-[(5-phosphoribosylamino)methylideneamino] imidazole-4-carboxamide isomerase</fullName>
        <ecNumber evidence="9 11">5.3.1.16</ecNumber>
    </recommendedName>
    <alternativeName>
        <fullName evidence="9">Phosphoribosylformimino-5-aminoimidazole carboxamide ribotide isomerase</fullName>
    </alternativeName>
</protein>
<dbReference type="Pfam" id="PF00977">
    <property type="entry name" value="His_biosynth"/>
    <property type="match status" value="1"/>
</dbReference>
<dbReference type="NCBIfam" id="TIGR00007">
    <property type="entry name" value="1-(5-phosphoribosyl)-5-[(5-phosphoribosylamino)methylideneamino]imidazole-4-carboxamide isomerase"/>
    <property type="match status" value="1"/>
</dbReference>
<dbReference type="FunFam" id="3.20.20.70:FF:000009">
    <property type="entry name" value="1-(5-phosphoribosyl)-5-[(5-phosphoribosylamino)methylideneamino] imidazole-4-carboxamide isomerase"/>
    <property type="match status" value="1"/>
</dbReference>
<dbReference type="InterPro" id="IPR011060">
    <property type="entry name" value="RibuloseP-bd_barrel"/>
</dbReference>
<evidence type="ECO:0000256" key="3">
    <source>
        <dbReference type="ARBA" id="ARBA00005133"/>
    </source>
</evidence>
<dbReference type="EC" id="5.3.1.16" evidence="9 11"/>
<dbReference type="PATRIC" id="fig|1268236.3.peg.3692"/>